<organism evidence="2 3">
    <name type="scientific">Micromonospora pattaloongensis</name>
    <dbReference type="NCBI Taxonomy" id="405436"/>
    <lineage>
        <taxon>Bacteria</taxon>
        <taxon>Bacillati</taxon>
        <taxon>Actinomycetota</taxon>
        <taxon>Actinomycetes</taxon>
        <taxon>Micromonosporales</taxon>
        <taxon>Micromonosporaceae</taxon>
        <taxon>Micromonospora</taxon>
    </lineage>
</organism>
<gene>
    <name evidence="2" type="ORF">SAMN05444365_102396</name>
</gene>
<evidence type="ECO:0000256" key="1">
    <source>
        <dbReference type="SAM" id="SignalP"/>
    </source>
</evidence>
<sequence>MRTRRLAVALVAAPLALSLLAGCGTAPLAAVVPAAAPRPPSAGLRTADPAAMSTVDGVADAIVENVTVPAGGFGRVGRADVTRAVEWLGTYLAQAHGDPRWLCATGAGASPSRRHATSALLRRFAAPGGERLRHRLEPRLAADGGPDCAGADWVAPGVAVGAQQITLQPGRNGDDLRVVYRGRFGYRLVAGDGWERPFSGDYRATYGLAQHGREWRLNSVAASWYSLGPGWPDPLPLPAGYAERATAPELAGAHASSLTHVREAVRATLAAPAATWRVTRDDTRAGGPVALARGDALLRSDDGGTQLHLDQGWTQLTALAGPVAPLPAESVPRSPRWQSVDPARRGVLPHAVDDPSPFVNLAVVGLADAAAPAACPADATAAHAERCYAIRVSMGAAAYADGITARFGWGYLAHGHVWLTMRVGVDAAGRLVHLHRQVDLPHARREPSRLELTATLTGFTAIPPARPARPAAATIAHDATFASPA</sequence>
<proteinExistence type="predicted"/>
<feature type="chain" id="PRO_5039003124" description="Lipoprotein" evidence="1">
    <location>
        <begin position="22"/>
        <end position="485"/>
    </location>
</feature>
<dbReference type="EMBL" id="FNPH01000002">
    <property type="protein sequence ID" value="SDY48192.1"/>
    <property type="molecule type" value="Genomic_DNA"/>
</dbReference>
<keyword evidence="1" id="KW-0732">Signal</keyword>
<dbReference type="PROSITE" id="PS51257">
    <property type="entry name" value="PROKAR_LIPOPROTEIN"/>
    <property type="match status" value="1"/>
</dbReference>
<dbReference type="Proteomes" id="UP000242415">
    <property type="component" value="Unassembled WGS sequence"/>
</dbReference>
<keyword evidence="3" id="KW-1185">Reference proteome</keyword>
<evidence type="ECO:0008006" key="4">
    <source>
        <dbReference type="Google" id="ProtNLM"/>
    </source>
</evidence>
<accession>A0A1H3K7M3</accession>
<dbReference type="AlphaFoldDB" id="A0A1H3K7M3"/>
<reference evidence="3" key="1">
    <citation type="submission" date="2016-10" db="EMBL/GenBank/DDBJ databases">
        <authorList>
            <person name="Varghese N."/>
            <person name="Submissions S."/>
        </authorList>
    </citation>
    <scope>NUCLEOTIDE SEQUENCE [LARGE SCALE GENOMIC DNA]</scope>
    <source>
        <strain evidence="3">DSM 45245</strain>
    </source>
</reference>
<evidence type="ECO:0000313" key="3">
    <source>
        <dbReference type="Proteomes" id="UP000242415"/>
    </source>
</evidence>
<protein>
    <recommendedName>
        <fullName evidence="4">Lipoprotein</fullName>
    </recommendedName>
</protein>
<name>A0A1H3K7M3_9ACTN</name>
<dbReference type="RefSeq" id="WP_139307196.1">
    <property type="nucleotide sequence ID" value="NZ_FNPH01000002.1"/>
</dbReference>
<dbReference type="OrthoDB" id="9848050at2"/>
<feature type="signal peptide" evidence="1">
    <location>
        <begin position="1"/>
        <end position="21"/>
    </location>
</feature>
<evidence type="ECO:0000313" key="2">
    <source>
        <dbReference type="EMBL" id="SDY48192.1"/>
    </source>
</evidence>